<evidence type="ECO:0000313" key="1">
    <source>
        <dbReference type="EMBL" id="GFG29498.1"/>
    </source>
</evidence>
<evidence type="ECO:0000313" key="2">
    <source>
        <dbReference type="Proteomes" id="UP000502823"/>
    </source>
</evidence>
<proteinExistence type="predicted"/>
<dbReference type="OrthoDB" id="422540at2759"/>
<protein>
    <submittedName>
        <fullName evidence="1">Uncharacterized protein</fullName>
    </submittedName>
</protein>
<name>A0A6L2PGF8_COPFO</name>
<organism evidence="1 2">
    <name type="scientific">Coptotermes formosanus</name>
    <name type="common">Formosan subterranean termite</name>
    <dbReference type="NCBI Taxonomy" id="36987"/>
    <lineage>
        <taxon>Eukaryota</taxon>
        <taxon>Metazoa</taxon>
        <taxon>Ecdysozoa</taxon>
        <taxon>Arthropoda</taxon>
        <taxon>Hexapoda</taxon>
        <taxon>Insecta</taxon>
        <taxon>Pterygota</taxon>
        <taxon>Neoptera</taxon>
        <taxon>Polyneoptera</taxon>
        <taxon>Dictyoptera</taxon>
        <taxon>Blattodea</taxon>
        <taxon>Blattoidea</taxon>
        <taxon>Termitoidae</taxon>
        <taxon>Rhinotermitidae</taxon>
        <taxon>Coptotermes</taxon>
    </lineage>
</organism>
<reference evidence="2" key="1">
    <citation type="submission" date="2020-01" db="EMBL/GenBank/DDBJ databases">
        <title>Draft genome sequence of the Termite Coptotermes fromosanus.</title>
        <authorList>
            <person name="Itakura S."/>
            <person name="Yosikawa Y."/>
            <person name="Umezawa K."/>
        </authorList>
    </citation>
    <scope>NUCLEOTIDE SEQUENCE [LARGE SCALE GENOMIC DNA]</scope>
</reference>
<sequence>MAIAATLQQSPETLVTTSFVRLQDETHSTKYNSQRTDKSSPPQFYHLEFIRKFSTGIRHISGQDNVVVGVPSRSNSVSAPFDYNTLAVYQEHVAELQELLKESVHSSLERVYITGGDITLYSNTSTQQRRLFITTPFKLHIFDSVHNLSHRQAGIPKVLWPGMQTNSCTWTCACTPYKCTKVCQQVRGGSLLGRFKLRSASSAHMHMDLVEPLPISSRFPYSLTAVDSRSPEAVPLAELAAELVGKVCVAVLVTRFNCP</sequence>
<dbReference type="AlphaFoldDB" id="A0A6L2PGF8"/>
<accession>A0A6L2PGF8</accession>
<keyword evidence="2" id="KW-1185">Reference proteome</keyword>
<dbReference type="InParanoid" id="A0A6L2PGF8"/>
<comment type="caution">
    <text evidence="1">The sequence shown here is derived from an EMBL/GenBank/DDBJ whole genome shotgun (WGS) entry which is preliminary data.</text>
</comment>
<dbReference type="EMBL" id="BLKM01010228">
    <property type="protein sequence ID" value="GFG29498.1"/>
    <property type="molecule type" value="Genomic_DNA"/>
</dbReference>
<dbReference type="Proteomes" id="UP000502823">
    <property type="component" value="Unassembled WGS sequence"/>
</dbReference>
<gene>
    <name evidence="1" type="ORF">Cfor_08467</name>
</gene>